<sequence>MATSPPPRAVSRSPVPAPKPSISRRVTSPITPVTTAGVTGIVFPSPLESSASESNRPPRRMSNGISASASKHKLNNVTSDPPQVDETRWDDIVSVADLTAQGDVWNLVRAQKARKMDKEPAKVKSLEDYKPTPILIEIPSPRPASRLTSDAPKPVLKPPSSTAPSARTRDRRSLLEDVLSNHRSSGERDSFFSTPSPILPKAPSPAKPPSLKKKKSIVSYHTLPAKNYSIAVFDLRGVEQEDIRVTHHTDNTLVVSWEKWEVETWEEDDCIARRTVERVFHRVIPLAEGTKFRDIHCTRNEKEDLIIRYPLAVSGSRSVEEY</sequence>
<organism evidence="2 3">
    <name type="scientific">Mycena sanguinolenta</name>
    <dbReference type="NCBI Taxonomy" id="230812"/>
    <lineage>
        <taxon>Eukaryota</taxon>
        <taxon>Fungi</taxon>
        <taxon>Dikarya</taxon>
        <taxon>Basidiomycota</taxon>
        <taxon>Agaricomycotina</taxon>
        <taxon>Agaricomycetes</taxon>
        <taxon>Agaricomycetidae</taxon>
        <taxon>Agaricales</taxon>
        <taxon>Marasmiineae</taxon>
        <taxon>Mycenaceae</taxon>
        <taxon>Mycena</taxon>
    </lineage>
</organism>
<comment type="caution">
    <text evidence="2">The sequence shown here is derived from an EMBL/GenBank/DDBJ whole genome shotgun (WGS) entry which is preliminary data.</text>
</comment>
<dbReference type="CDD" id="cd06464">
    <property type="entry name" value="ACD_sHsps-like"/>
    <property type="match status" value="1"/>
</dbReference>
<dbReference type="EMBL" id="JACAZH010000002">
    <property type="protein sequence ID" value="KAF7374856.1"/>
    <property type="molecule type" value="Genomic_DNA"/>
</dbReference>
<feature type="compositionally biased region" description="Polar residues" evidence="1">
    <location>
        <begin position="63"/>
        <end position="81"/>
    </location>
</feature>
<dbReference type="Gene3D" id="2.60.40.790">
    <property type="match status" value="1"/>
</dbReference>
<dbReference type="InterPro" id="IPR008978">
    <property type="entry name" value="HSP20-like_chaperone"/>
</dbReference>
<evidence type="ECO:0008006" key="4">
    <source>
        <dbReference type="Google" id="ProtNLM"/>
    </source>
</evidence>
<name>A0A8H6ZEL4_9AGAR</name>
<dbReference type="SUPFAM" id="SSF49764">
    <property type="entry name" value="HSP20-like chaperones"/>
    <property type="match status" value="1"/>
</dbReference>
<protein>
    <recommendedName>
        <fullName evidence="4">SHSP domain-containing protein</fullName>
    </recommendedName>
</protein>
<evidence type="ECO:0000313" key="2">
    <source>
        <dbReference type="EMBL" id="KAF7374856.1"/>
    </source>
</evidence>
<proteinExistence type="predicted"/>
<feature type="compositionally biased region" description="Polar residues" evidence="1">
    <location>
        <begin position="24"/>
        <end position="37"/>
    </location>
</feature>
<dbReference type="AlphaFoldDB" id="A0A8H6ZEL4"/>
<reference evidence="2" key="1">
    <citation type="submission" date="2020-05" db="EMBL/GenBank/DDBJ databases">
        <title>Mycena genomes resolve the evolution of fungal bioluminescence.</title>
        <authorList>
            <person name="Tsai I.J."/>
        </authorList>
    </citation>
    <scope>NUCLEOTIDE SEQUENCE</scope>
    <source>
        <strain evidence="2">160909Yilan</strain>
    </source>
</reference>
<feature type="region of interest" description="Disordered" evidence="1">
    <location>
        <begin position="135"/>
        <end position="212"/>
    </location>
</feature>
<dbReference type="OrthoDB" id="1431247at2759"/>
<gene>
    <name evidence="2" type="ORF">MSAN_00371600</name>
</gene>
<accession>A0A8H6ZEL4</accession>
<keyword evidence="3" id="KW-1185">Reference proteome</keyword>
<feature type="compositionally biased region" description="Pro residues" evidence="1">
    <location>
        <begin position="197"/>
        <end position="208"/>
    </location>
</feature>
<evidence type="ECO:0000313" key="3">
    <source>
        <dbReference type="Proteomes" id="UP000623467"/>
    </source>
</evidence>
<feature type="region of interest" description="Disordered" evidence="1">
    <location>
        <begin position="1"/>
        <end position="86"/>
    </location>
</feature>
<evidence type="ECO:0000256" key="1">
    <source>
        <dbReference type="SAM" id="MobiDB-lite"/>
    </source>
</evidence>
<dbReference type="Proteomes" id="UP000623467">
    <property type="component" value="Unassembled WGS sequence"/>
</dbReference>